<dbReference type="OrthoDB" id="10559058at2759"/>
<comment type="caution">
    <text evidence="2">The sequence shown here is derived from an EMBL/GenBank/DDBJ whole genome shotgun (WGS) entry which is preliminary data.</text>
</comment>
<name>A0A167H202_9HYPO</name>
<feature type="region of interest" description="Disordered" evidence="1">
    <location>
        <begin position="1"/>
        <end position="58"/>
    </location>
</feature>
<accession>A0A167H202</accession>
<dbReference type="EMBL" id="AZHA01000006">
    <property type="protein sequence ID" value="OAA47384.1"/>
    <property type="molecule type" value="Genomic_DNA"/>
</dbReference>
<evidence type="ECO:0000313" key="2">
    <source>
        <dbReference type="EMBL" id="OAA47384.1"/>
    </source>
</evidence>
<evidence type="ECO:0000313" key="3">
    <source>
        <dbReference type="Proteomes" id="UP000076863"/>
    </source>
</evidence>
<reference evidence="2 3" key="1">
    <citation type="journal article" date="2016" name="Genome Biol. Evol.">
        <title>Divergent and convergent evolution of fungal pathogenicity.</title>
        <authorList>
            <person name="Shang Y."/>
            <person name="Xiao G."/>
            <person name="Zheng P."/>
            <person name="Cen K."/>
            <person name="Zhan S."/>
            <person name="Wang C."/>
        </authorList>
    </citation>
    <scope>NUCLEOTIDE SEQUENCE [LARGE SCALE GENOMIC DNA]</scope>
    <source>
        <strain evidence="2 3">RCEF 3172</strain>
    </source>
</reference>
<proteinExistence type="predicted"/>
<gene>
    <name evidence="2" type="ORF">BBO_02839</name>
</gene>
<sequence length="220" mass="24550">MDRSAASVHSCDVDLQTPPETTTRPNPFEDDDASSRKRRRTSASASMSPVQDGSFDDFTESNNINDIIDNNDRNRALQEAIFDPDNLTHDVQTPGVTDSPTPLDPSGQLTLSLRRMVEDDRNDRIQPNKCLLRSGFNSPLLEQDGTSDQYGDTMVPSCVDTSSSDLEEVITPPESFPFRRARDELHDPVIRLAQYLSNGKYTHQLLLEISMLTAGNRAQH</sequence>
<keyword evidence="3" id="KW-1185">Reference proteome</keyword>
<protein>
    <submittedName>
        <fullName evidence="2">Uncharacterized protein</fullName>
    </submittedName>
</protein>
<dbReference type="Proteomes" id="UP000076863">
    <property type="component" value="Unassembled WGS sequence"/>
</dbReference>
<dbReference type="AlphaFoldDB" id="A0A167H202"/>
<evidence type="ECO:0000256" key="1">
    <source>
        <dbReference type="SAM" id="MobiDB-lite"/>
    </source>
</evidence>
<organism evidence="2 3">
    <name type="scientific">Beauveria brongniartii RCEF 3172</name>
    <dbReference type="NCBI Taxonomy" id="1081107"/>
    <lineage>
        <taxon>Eukaryota</taxon>
        <taxon>Fungi</taxon>
        <taxon>Dikarya</taxon>
        <taxon>Ascomycota</taxon>
        <taxon>Pezizomycotina</taxon>
        <taxon>Sordariomycetes</taxon>
        <taxon>Hypocreomycetidae</taxon>
        <taxon>Hypocreales</taxon>
        <taxon>Cordycipitaceae</taxon>
        <taxon>Beauveria</taxon>
        <taxon>Beauveria brongniartii</taxon>
    </lineage>
</organism>